<dbReference type="EMBL" id="JAUOPG010000008">
    <property type="protein sequence ID" value="MDO6454349.1"/>
    <property type="molecule type" value="Genomic_DNA"/>
</dbReference>
<dbReference type="SUPFAM" id="SSF53756">
    <property type="entry name" value="UDP-Glycosyltransferase/glycogen phosphorylase"/>
    <property type="match status" value="1"/>
</dbReference>
<dbReference type="RefSeq" id="WP_303550959.1">
    <property type="nucleotide sequence ID" value="NZ_JAUOPG010000008.1"/>
</dbReference>
<organism evidence="2 3">
    <name type="scientific">Neptunomonas phycophila</name>
    <dbReference type="NCBI Taxonomy" id="1572645"/>
    <lineage>
        <taxon>Bacteria</taxon>
        <taxon>Pseudomonadati</taxon>
        <taxon>Pseudomonadota</taxon>
        <taxon>Gammaproteobacteria</taxon>
        <taxon>Oceanospirillales</taxon>
        <taxon>Oceanospirillaceae</taxon>
        <taxon>Neptunomonas</taxon>
    </lineage>
</organism>
<reference evidence="2" key="1">
    <citation type="submission" date="2023-07" db="EMBL/GenBank/DDBJ databases">
        <title>Genome content predicts the carbon catabolic preferences of heterotrophic bacteria.</title>
        <authorList>
            <person name="Gralka M."/>
        </authorList>
    </citation>
    <scope>NUCLEOTIDE SEQUENCE</scope>
    <source>
        <strain evidence="2">I2M16</strain>
    </source>
</reference>
<dbReference type="GO" id="GO:0016758">
    <property type="term" value="F:hexosyltransferase activity"/>
    <property type="evidence" value="ECO:0007669"/>
    <property type="project" value="InterPro"/>
</dbReference>
<dbReference type="AlphaFoldDB" id="A0AAW7XJ96"/>
<protein>
    <submittedName>
        <fullName evidence="2">Glycosyltransferase</fullName>
    </submittedName>
</protein>
<accession>A0AAW7XJ96</accession>
<name>A0AAW7XJ96_9GAMM</name>
<sequence>MIFVSVGTQLPFPRMMKIINEWAGNQTEVVVAQTAEVYSEYLNLESYSFLDAMDFTKYYEAADVIVSHAGMGNIINALQANKPIIIFPRDAALKEHRNDHQKSTARKFANKDGIYVVETRSEFVTAIENIKKGVLQKDILTAPKELESYIIKAIDDWSNK</sequence>
<proteinExistence type="predicted"/>
<evidence type="ECO:0000259" key="1">
    <source>
        <dbReference type="Pfam" id="PF04101"/>
    </source>
</evidence>
<comment type="caution">
    <text evidence="2">The sequence shown here is derived from an EMBL/GenBank/DDBJ whole genome shotgun (WGS) entry which is preliminary data.</text>
</comment>
<dbReference type="InterPro" id="IPR007235">
    <property type="entry name" value="Glyco_trans_28_C"/>
</dbReference>
<dbReference type="Gene3D" id="3.40.50.2000">
    <property type="entry name" value="Glycogen Phosphorylase B"/>
    <property type="match status" value="1"/>
</dbReference>
<evidence type="ECO:0000313" key="3">
    <source>
        <dbReference type="Proteomes" id="UP001169862"/>
    </source>
</evidence>
<dbReference type="Pfam" id="PF04101">
    <property type="entry name" value="Glyco_tran_28_C"/>
    <property type="match status" value="1"/>
</dbReference>
<dbReference type="Proteomes" id="UP001169862">
    <property type="component" value="Unassembled WGS sequence"/>
</dbReference>
<feature type="domain" description="Glycosyl transferase family 28 C-terminal" evidence="1">
    <location>
        <begin position="33"/>
        <end position="131"/>
    </location>
</feature>
<evidence type="ECO:0000313" key="2">
    <source>
        <dbReference type="EMBL" id="MDO6454349.1"/>
    </source>
</evidence>
<gene>
    <name evidence="2" type="ORF">Q4490_12315</name>
</gene>